<sequence>MSKTTTRLIKIIKKHASEEKSYFEAQKLIAKGADVRTPLSNGYSMIQYVTEEEARLRQPTPVKAENCRRIIKLLKDRASELLSELVLSNNGKLDEMRLLVKLKASCYQQQVYGPLGLLGKLLNQSENHVRLDVVRFLVETDEEAKFALMKEDDQHQTCLSLSLNNPKSSVQVSNYIQEQLNLLFNKIASTHSEMDAKELAQWICRGADPKATDEDQNTVLLNAVRANNVDLVRALIANGCNAMHKNKDDKTSFDIAKNEPLRNAQLLAILSEQIVNNKLKQLICAEKSSLKKEEVLKCLEEGANINGRFDNNDSFLHYLIAHDGTQEMIAAFVNEFNADILATNNAGLRPIELCILHDKNPYNVLGTFLKLPRVSTDTFFNNVSQKSIYQYAIEQDLKDSADTIKTELNARLWACVTSANTDDKRNQSVLSEAKKLIDYGAQINDRHDIDGEYKGWSVFHVACKTTMKSFVECLVRDMKADCAFPNSHEDYPISIAAEYGQLEIVQFLRECRGVQINVFNKKRDTPLHLAAKNHHYRIVRYLILWGADEEARNSSKETPLVSAQMSETKTEQDKIEKDKIISFLRNLTFPEDDNMREEAIQPTKSTPDLDTCELLSHIDVHEIQPSARDDQTKTGNTILKLFNLGSNRKLHVAAKNGNVSMARQAMKDGADICYRQNQRSLYEVAQDAAAVYACKAQLNSTNNNDRRKLCAMALGCQQISDDILQHAQTQLEESIKQSNFALFVTYCEAGIPITPDLLYLACTSSDNVEIVDYLVKKDRTIYEAMYNYTTLDSPYHLAKKNKFNKVATYIKYHLTIDCTEAIKKNDVELVKQLIRAGSSVDLTNTNNLAEALRHRNDALIQIICENGVKLPFEWLQSDNIVLSPAIEEDMGPDIAFTINRNLINRRLRLAASTGDFQLLIKCQRLGADINSKSCDGSTALLCAVQNGNYFRIAHSLVSRGATMLHSNENQSMSLIELCNKKNYGIIEGYLKEQLNVQFAAAILDDDRHNATAFAAFGADFNYKDEQKHAPLYYAIQYHGIDLVSWLCERGSNPTSVDDNGDYPITLAAEKGDFAVVALFATKYPVTKKQKNRTGLTALQIAQKEGFKRIAQILEFGGTSQDFLITDEKISATSKHSYQVLVTACRNGQAKIIKEFCQERYDSRDEKKSLCCELIGIAKSYHQEEIADILQLHYDRQLKMDIPSDIELDKIVTLDAKYKNILNGVLEGLHNTITGISADLDPADPDTFINLFSKLATNVKRNAQELENADTKKSIRTLIRKDMSGAEEKLEAINKRLNQVEEYNTMLKKSIQKTDQRLSSVTDLTASKKKYIFDELELHKKQLAVYEASMLLFLREREGLLNRRKTMEFIKDKSYLFLFYRTIEIRLNALFHGVLAAQSGYLQASKDLKFTIGGTVPDLLSGAWSFANLFTDALLTLPFGSILKPIKTFTDFFVGKLNEREQKREFYNISTLGNIEELQRVASDTAALLTLYYKQQIESIDALTKIKSSNFVTQKVHAIKENFLDFHPEKKEEKAVIIVALYVINWLIETLKTAKGREIVSNIPLSEQLWYYVAKNDPFVTKTIEYLTDIAGYSDGRQLIPLQKKDLNGRQYQVKLQHLVGYPSVVSKDGIVYQYPVSLQDFQKDNYPDLTIFGYVYLEPFTTDRAICRSIIKERHLISAQRSVSADIRTRIEEIERMSMGIKGENSDIRPAIMSDTAFEVAKVLREQKSFADSSYVHKEIEKSGISIEYRIENLQNKLQENDMRYQTSMEAAHDFVKLESDRALTALVKENKQRFDNELRKQTEQMLELQKQLESQNKHYIKEIEKHLQSENKQYMEQVQKQLEIQNVNRMEQIQKQSESQSKHHIKQVQKHLQSENKQVIEKIESQLETQNVNRMEQTQKQIEFQLQNLTNEISKHSKAEFNTKAPKLEQHKPGLHHTSVKPQKSAQTGDIPMQQVISNSEHTEKLVQKSNQSHAIVEATTNHDETERKRLNSQLQAPNRINAQHNMKKQITGQSSTVNKILSVANDKYPPENEEYFDYPTRF</sequence>
<dbReference type="PROSITE" id="PS50088">
    <property type="entry name" value="ANK_REPEAT"/>
    <property type="match status" value="3"/>
</dbReference>
<comment type="caution">
    <text evidence="6">The sequence shown here is derived from an EMBL/GenBank/DDBJ whole genome shotgun (WGS) entry which is preliminary data.</text>
</comment>
<evidence type="ECO:0000256" key="5">
    <source>
        <dbReference type="SAM" id="MobiDB-lite"/>
    </source>
</evidence>
<accession>A0A819SV69</accession>
<dbReference type="InterPro" id="IPR002110">
    <property type="entry name" value="Ankyrin_rpt"/>
</dbReference>
<evidence type="ECO:0000256" key="2">
    <source>
        <dbReference type="ARBA" id="ARBA00023043"/>
    </source>
</evidence>
<keyword evidence="1" id="KW-0677">Repeat</keyword>
<feature type="repeat" description="ANK" evidence="3">
    <location>
        <begin position="935"/>
        <end position="968"/>
    </location>
</feature>
<reference evidence="6" key="1">
    <citation type="submission" date="2021-02" db="EMBL/GenBank/DDBJ databases">
        <authorList>
            <person name="Nowell W R."/>
        </authorList>
    </citation>
    <scope>NUCLEOTIDE SEQUENCE</scope>
</reference>
<evidence type="ECO:0008006" key="8">
    <source>
        <dbReference type="Google" id="ProtNLM"/>
    </source>
</evidence>
<keyword evidence="7" id="KW-1185">Reference proteome</keyword>
<dbReference type="SMART" id="SM00248">
    <property type="entry name" value="ANK"/>
    <property type="match status" value="13"/>
</dbReference>
<evidence type="ECO:0000256" key="3">
    <source>
        <dbReference type="PROSITE-ProRule" id="PRU00023"/>
    </source>
</evidence>
<evidence type="ECO:0000256" key="4">
    <source>
        <dbReference type="SAM" id="Coils"/>
    </source>
</evidence>
<dbReference type="Gene3D" id="1.25.40.20">
    <property type="entry name" value="Ankyrin repeat-containing domain"/>
    <property type="match status" value="5"/>
</dbReference>
<feature type="coiled-coil region" evidence="4">
    <location>
        <begin position="1792"/>
        <end position="1841"/>
    </location>
</feature>
<protein>
    <recommendedName>
        <fullName evidence="8">Ankyrin repeat protein</fullName>
    </recommendedName>
</protein>
<dbReference type="Proteomes" id="UP000663866">
    <property type="component" value="Unassembled WGS sequence"/>
</dbReference>
<dbReference type="Pfam" id="PF12796">
    <property type="entry name" value="Ank_2"/>
    <property type="match status" value="2"/>
</dbReference>
<proteinExistence type="predicted"/>
<feature type="coiled-coil region" evidence="4">
    <location>
        <begin position="1881"/>
        <end position="1913"/>
    </location>
</feature>
<evidence type="ECO:0000313" key="7">
    <source>
        <dbReference type="Proteomes" id="UP000663866"/>
    </source>
</evidence>
<organism evidence="6 7">
    <name type="scientific">Rotaria magnacalcarata</name>
    <dbReference type="NCBI Taxonomy" id="392030"/>
    <lineage>
        <taxon>Eukaryota</taxon>
        <taxon>Metazoa</taxon>
        <taxon>Spiralia</taxon>
        <taxon>Gnathifera</taxon>
        <taxon>Rotifera</taxon>
        <taxon>Eurotatoria</taxon>
        <taxon>Bdelloidea</taxon>
        <taxon>Philodinida</taxon>
        <taxon>Philodinidae</taxon>
        <taxon>Rotaria</taxon>
    </lineage>
</organism>
<evidence type="ECO:0000313" key="6">
    <source>
        <dbReference type="EMBL" id="CAF4068521.1"/>
    </source>
</evidence>
<dbReference type="SUPFAM" id="SSF48403">
    <property type="entry name" value="Ankyrin repeat"/>
    <property type="match status" value="3"/>
</dbReference>
<feature type="coiled-coil region" evidence="4">
    <location>
        <begin position="1248"/>
        <end position="1302"/>
    </location>
</feature>
<name>A0A819SV69_9BILA</name>
<dbReference type="InterPro" id="IPR036770">
    <property type="entry name" value="Ankyrin_rpt-contain_sf"/>
</dbReference>
<keyword evidence="4" id="KW-0175">Coiled coil</keyword>
<dbReference type="PANTHER" id="PTHR24173">
    <property type="entry name" value="ANKYRIN REPEAT CONTAINING"/>
    <property type="match status" value="1"/>
</dbReference>
<feature type="repeat" description="ANK" evidence="3">
    <location>
        <begin position="522"/>
        <end position="554"/>
    </location>
</feature>
<dbReference type="PANTHER" id="PTHR24173:SF74">
    <property type="entry name" value="ANKYRIN REPEAT DOMAIN-CONTAINING PROTEIN 16"/>
    <property type="match status" value="1"/>
</dbReference>
<evidence type="ECO:0000256" key="1">
    <source>
        <dbReference type="ARBA" id="ARBA00022737"/>
    </source>
</evidence>
<dbReference type="EMBL" id="CAJOBG010003541">
    <property type="protein sequence ID" value="CAF4068521.1"/>
    <property type="molecule type" value="Genomic_DNA"/>
</dbReference>
<feature type="region of interest" description="Disordered" evidence="5">
    <location>
        <begin position="1855"/>
        <end position="1874"/>
    </location>
</feature>
<feature type="repeat" description="ANK" evidence="3">
    <location>
        <begin position="645"/>
        <end position="677"/>
    </location>
</feature>
<keyword evidence="2 3" id="KW-0040">ANK repeat</keyword>
<dbReference type="PROSITE" id="PS50297">
    <property type="entry name" value="ANK_REP_REGION"/>
    <property type="match status" value="1"/>
</dbReference>
<gene>
    <name evidence="6" type="ORF">OVN521_LOCUS19050</name>
</gene>